<protein>
    <submittedName>
        <fullName evidence="1">Uncharacterized protein</fullName>
    </submittedName>
</protein>
<keyword evidence="2" id="KW-1185">Reference proteome</keyword>
<gene>
    <name evidence="1" type="ORF">FIE12Z_11778</name>
</gene>
<dbReference type="AlphaFoldDB" id="A0A395M7X6"/>
<reference evidence="1 2" key="1">
    <citation type="journal article" date="2018" name="PLoS Pathog.">
        <title>Evolution of structural diversity of trichothecenes, a family of toxins produced by plant pathogenic and entomopathogenic fungi.</title>
        <authorList>
            <person name="Proctor R.H."/>
            <person name="McCormick S.P."/>
            <person name="Kim H.S."/>
            <person name="Cardoza R.E."/>
            <person name="Stanley A.M."/>
            <person name="Lindo L."/>
            <person name="Kelly A."/>
            <person name="Brown D.W."/>
            <person name="Lee T."/>
            <person name="Vaughan M.M."/>
            <person name="Alexander N.J."/>
            <person name="Busman M."/>
            <person name="Gutierrez S."/>
        </authorList>
    </citation>
    <scope>NUCLEOTIDE SEQUENCE [LARGE SCALE GENOMIC DNA]</scope>
    <source>
        <strain evidence="1 2">NRRL 13405</strain>
    </source>
</reference>
<dbReference type="OrthoDB" id="6132182at2759"/>
<dbReference type="Proteomes" id="UP000265631">
    <property type="component" value="Unassembled WGS sequence"/>
</dbReference>
<dbReference type="EMBL" id="PXXK01000476">
    <property type="protein sequence ID" value="RFN43985.1"/>
    <property type="molecule type" value="Genomic_DNA"/>
</dbReference>
<accession>A0A395M7X6</accession>
<evidence type="ECO:0000313" key="2">
    <source>
        <dbReference type="Proteomes" id="UP000265631"/>
    </source>
</evidence>
<name>A0A395M7X6_9HYPO</name>
<comment type="caution">
    <text evidence="1">The sequence shown here is derived from an EMBL/GenBank/DDBJ whole genome shotgun (WGS) entry which is preliminary data.</text>
</comment>
<organism evidence="1 2">
    <name type="scientific">Fusarium flagelliforme</name>
    <dbReference type="NCBI Taxonomy" id="2675880"/>
    <lineage>
        <taxon>Eukaryota</taxon>
        <taxon>Fungi</taxon>
        <taxon>Dikarya</taxon>
        <taxon>Ascomycota</taxon>
        <taxon>Pezizomycotina</taxon>
        <taxon>Sordariomycetes</taxon>
        <taxon>Hypocreomycetidae</taxon>
        <taxon>Hypocreales</taxon>
        <taxon>Nectriaceae</taxon>
        <taxon>Fusarium</taxon>
        <taxon>Fusarium incarnatum-equiseti species complex</taxon>
    </lineage>
</organism>
<sequence length="782" mass="89840">MADPNRGNYIDLNQTLWYRQFIRGIDTSTEKPYPDKDTPATQEQLENDFVDFWGKKLKSDKKFRQHNTYNELMTEFWEDPNIILQTYAVADGQTVPKYKQKDWFRSELRFISIIFPADANHKKDTKTPIASVSWAPWFVMIAASADIHSEKDILHIMSWSKDDGQFRYYARDLIMKEEEKGQHGWIYLCSSMDAFDAPGKAYLGPLNGHVNGGIVMKEIHKPWMHWLVGGRGMTEMLKPELVKELMEAPWLTHPGFPPLYGASVQSGETMERIVLDSLRVWFTSRRHKDFMTKDGKTEECPRNIQRWAAHFFLSTNINIAASPSHARVGSAPGNDNIIPSDHFFNYEMLRGYSDLLPSRNLNNEDWLKAHVLDEVPAALTAYNESNFKGDKSQYLSQEDWFTSYTIPQFSYDGPSYLWASRELKLCTLQEVSKPEDAQLIVPANTLAGGIMMGTLEDGHEDIIGGAQVNFAVQQWGEGDNPWVILQSSVDDAMGVWMAQKMFLGDDKQAARCQLFSEETFNALIMVDFWNPIYSWRRLKLMQYIPVEAKLVDKPTIDPVTGEEVYTYDLEQNFIRAIEQRMEGKGDLKKLEDEWPEAEFLLNLKRPLIEHQIRISNYTNAVANNLQNSQWLLQYLKLAESRRRMFRPMPMNFFGSNIPYCLAMTVTDPWLEMTEKGTVQEINKDGAKILRTWLGSLAGNDPNVIPEKYQGLDNLSDITDVMKERLENDVPALPVPLLPRPSTMRMACQRSIAITNPETKERPHSCPFLADKHLTSQHPAISA</sequence>
<proteinExistence type="predicted"/>
<evidence type="ECO:0000313" key="1">
    <source>
        <dbReference type="EMBL" id="RFN43985.1"/>
    </source>
</evidence>